<accession>A0A195BRN0</accession>
<feature type="domain" description="MATH" evidence="11">
    <location>
        <begin position="1037"/>
        <end position="1168"/>
    </location>
</feature>
<evidence type="ECO:0000259" key="11">
    <source>
        <dbReference type="Pfam" id="PF22486"/>
    </source>
</evidence>
<evidence type="ECO:0000256" key="6">
    <source>
        <dbReference type="ARBA" id="ARBA00022989"/>
    </source>
</evidence>
<evidence type="ECO:0000256" key="1">
    <source>
        <dbReference type="ARBA" id="ARBA00004141"/>
    </source>
</evidence>
<feature type="coiled-coil region" evidence="8">
    <location>
        <begin position="837"/>
        <end position="907"/>
    </location>
</feature>
<dbReference type="InterPro" id="IPR002083">
    <property type="entry name" value="MATH/TRAF_dom"/>
</dbReference>
<dbReference type="GO" id="GO:0015179">
    <property type="term" value="F:L-amino acid transmembrane transporter activity"/>
    <property type="evidence" value="ECO:0007669"/>
    <property type="project" value="TreeGrafter"/>
</dbReference>
<keyword evidence="12" id="KW-0675">Receptor</keyword>
<gene>
    <name evidence="12" type="ORF">ALC53_03085</name>
</gene>
<feature type="transmembrane region" description="Helical" evidence="10">
    <location>
        <begin position="512"/>
        <end position="537"/>
    </location>
</feature>
<feature type="compositionally biased region" description="Basic and acidic residues" evidence="9">
    <location>
        <begin position="245"/>
        <end position="254"/>
    </location>
</feature>
<evidence type="ECO:0000256" key="3">
    <source>
        <dbReference type="ARBA" id="ARBA00022448"/>
    </source>
</evidence>
<evidence type="ECO:0000313" key="12">
    <source>
        <dbReference type="EMBL" id="KYM88601.1"/>
    </source>
</evidence>
<dbReference type="Gene3D" id="3.30.40.10">
    <property type="entry name" value="Zinc/RING finger domain, C3HC4 (zinc finger)"/>
    <property type="match status" value="1"/>
</dbReference>
<evidence type="ECO:0000256" key="7">
    <source>
        <dbReference type="ARBA" id="ARBA00023136"/>
    </source>
</evidence>
<dbReference type="InterPro" id="IPR000175">
    <property type="entry name" value="Na/ntran_symport"/>
</dbReference>
<evidence type="ECO:0000256" key="4">
    <source>
        <dbReference type="ARBA" id="ARBA00022692"/>
    </source>
</evidence>
<keyword evidence="7 10" id="KW-0472">Membrane</keyword>
<dbReference type="SUPFAM" id="SSF161070">
    <property type="entry name" value="SNF-like"/>
    <property type="match status" value="1"/>
</dbReference>
<name>A0A195BRN0_9HYME</name>
<dbReference type="Pfam" id="PF22486">
    <property type="entry name" value="MATH_2"/>
    <property type="match status" value="1"/>
</dbReference>
<feature type="compositionally biased region" description="Basic and acidic residues" evidence="9">
    <location>
        <begin position="1576"/>
        <end position="1585"/>
    </location>
</feature>
<dbReference type="GO" id="GO:0005283">
    <property type="term" value="F:amino acid:sodium symporter activity"/>
    <property type="evidence" value="ECO:0007669"/>
    <property type="project" value="TreeGrafter"/>
</dbReference>
<dbReference type="SUPFAM" id="SSF49599">
    <property type="entry name" value="TRAF domain-like"/>
    <property type="match status" value="2"/>
</dbReference>
<proteinExistence type="inferred from homology"/>
<dbReference type="STRING" id="520822.A0A195BRN0"/>
<dbReference type="GO" id="GO:0089718">
    <property type="term" value="P:amino acid import across plasma membrane"/>
    <property type="evidence" value="ECO:0007669"/>
    <property type="project" value="TreeGrafter"/>
</dbReference>
<keyword evidence="3" id="KW-0813">Transport</keyword>
<dbReference type="Pfam" id="PF00209">
    <property type="entry name" value="SNF"/>
    <property type="match status" value="1"/>
</dbReference>
<reference evidence="12 13" key="1">
    <citation type="submission" date="2015-09" db="EMBL/GenBank/DDBJ databases">
        <title>Atta colombica WGS genome.</title>
        <authorList>
            <person name="Nygaard S."/>
            <person name="Hu H."/>
            <person name="Boomsma J."/>
            <person name="Zhang G."/>
        </authorList>
    </citation>
    <scope>NUCLEOTIDE SEQUENCE [LARGE SCALE GENOMIC DNA]</scope>
    <source>
        <strain evidence="12">Treedump-2</strain>
        <tissue evidence="12">Whole body</tissue>
    </source>
</reference>
<evidence type="ECO:0000256" key="10">
    <source>
        <dbReference type="SAM" id="Phobius"/>
    </source>
</evidence>
<feature type="transmembrane region" description="Helical" evidence="10">
    <location>
        <begin position="1222"/>
        <end position="1250"/>
    </location>
</feature>
<feature type="transmembrane region" description="Helical" evidence="10">
    <location>
        <begin position="1270"/>
        <end position="1292"/>
    </location>
</feature>
<organism evidence="12 13">
    <name type="scientific">Atta colombica</name>
    <dbReference type="NCBI Taxonomy" id="520822"/>
    <lineage>
        <taxon>Eukaryota</taxon>
        <taxon>Metazoa</taxon>
        <taxon>Ecdysozoa</taxon>
        <taxon>Arthropoda</taxon>
        <taxon>Hexapoda</taxon>
        <taxon>Insecta</taxon>
        <taxon>Pterygota</taxon>
        <taxon>Neoptera</taxon>
        <taxon>Endopterygota</taxon>
        <taxon>Hymenoptera</taxon>
        <taxon>Apocrita</taxon>
        <taxon>Aculeata</taxon>
        <taxon>Formicoidea</taxon>
        <taxon>Formicidae</taxon>
        <taxon>Myrmicinae</taxon>
        <taxon>Atta</taxon>
    </lineage>
</organism>
<dbReference type="EMBL" id="KQ976424">
    <property type="protein sequence ID" value="KYM88601.1"/>
    <property type="molecule type" value="Genomic_DNA"/>
</dbReference>
<evidence type="ECO:0000313" key="13">
    <source>
        <dbReference type="Proteomes" id="UP000078540"/>
    </source>
</evidence>
<keyword evidence="5" id="KW-0769">Symport</keyword>
<dbReference type="Gene3D" id="2.60.210.10">
    <property type="entry name" value="Apoptosis, Tumor Necrosis Factor Receptor Associated Protein 2, Chain A"/>
    <property type="match status" value="1"/>
</dbReference>
<feature type="region of interest" description="Disordered" evidence="9">
    <location>
        <begin position="203"/>
        <end position="254"/>
    </location>
</feature>
<keyword evidence="13" id="KW-1185">Reference proteome</keyword>
<feature type="transmembrane region" description="Helical" evidence="10">
    <location>
        <begin position="401"/>
        <end position="418"/>
    </location>
</feature>
<comment type="subcellular location">
    <subcellularLocation>
        <location evidence="1">Membrane</location>
        <topology evidence="1">Multi-pass membrane protein</topology>
    </subcellularLocation>
</comment>
<evidence type="ECO:0000256" key="2">
    <source>
        <dbReference type="ARBA" id="ARBA00006459"/>
    </source>
</evidence>
<evidence type="ECO:0000256" key="8">
    <source>
        <dbReference type="SAM" id="Coils"/>
    </source>
</evidence>
<feature type="region of interest" description="Disordered" evidence="9">
    <location>
        <begin position="1564"/>
        <end position="1609"/>
    </location>
</feature>
<keyword evidence="6 10" id="KW-1133">Transmembrane helix</keyword>
<protein>
    <submittedName>
        <fullName evidence="12">TNF receptor-associated factor 2</fullName>
    </submittedName>
</protein>
<dbReference type="PANTHER" id="PTHR11616">
    <property type="entry name" value="SODIUM/CHLORIDE DEPENDENT TRANSPORTER"/>
    <property type="match status" value="1"/>
</dbReference>
<keyword evidence="8" id="KW-0175">Coiled coil</keyword>
<keyword evidence="4 10" id="KW-0812">Transmembrane</keyword>
<dbReference type="PROSITE" id="PS50267">
    <property type="entry name" value="NA_NEUROTRAN_SYMP_3"/>
    <property type="match status" value="1"/>
</dbReference>
<evidence type="ECO:0000256" key="9">
    <source>
        <dbReference type="SAM" id="MobiDB-lite"/>
    </source>
</evidence>
<feature type="transmembrane region" description="Helical" evidence="10">
    <location>
        <begin position="477"/>
        <end position="500"/>
    </location>
</feature>
<feature type="compositionally biased region" description="Basic and acidic residues" evidence="9">
    <location>
        <begin position="207"/>
        <end position="221"/>
    </location>
</feature>
<sequence>MASNEDGDLIDLGNDVCVSRITVDDATPEEQEHLLDVCPPKLEQKLSLTKQQERVLNSTDNGDILVTLGHDQVVPIRKRIDVVSSDTIKRVRDITRNLEPVIHRTCSGINEETQQDTVDYATISSCERTRETSTLRHEDETYETREINNAFDFLTEHDDNEDQVEMSCSDRARNENIDSHCMISPVSLLIGGEEDRVNYPFESSRISNEEANGRSDVEETKAVTPSEYDAQPDDSVYESPPNSNKFREDNSPKDRIVSIDSESRMRVVLKRRGEENVALERGSKRRSFQEFHRKSWTEGANLNSAFTDGLPGIDRSISLKEYRCGPSISNCGTSFLTRDSFITKQDKYRWAEPFLLYREDNRFTHNITASYKLHETVPDYFSGAVLQRHHLIDSNPGVVTLKFQVAFNLAVVWMIVFVSLSKGLRSYGKVVYVFTLAPVFGTLVLCAKLIGLIPPGSFNQLFPATVWSEFFINGKSWVAASNEVFLTWGLLGAAAMQIAAHNKHKHFLQRDISLVVILTFVVLFLAAFLANTCVQILRLHGYIYTTSSFERISGYTFMRLVNDPAPPGYSITPERFMSHASFLLGQRVIRPGVDTSTESGYQVLRLATELVPSTLALLGTEQVSPFWAVLFYFILILFGIAQQLAIWHCVITGIMAINTKMMKLWETTITFFSCACGYILGLPMATEIERTIFHSRELLSALHFSSLRHIISYSASVLKRKMSNNVHSVVRRSVPCYFCNEFLEEKYLTEHITHCAAVLEECPNKCGVYVPRRNLEVHEKICNKGTSMRNSQIKDIQDSVWKEKVFSVLTLLRLAIDQGEKERIRLQDDLSRNLSLLHSQQESFAALQLNIEEAVKEFRNNHTALNRRLNTLEMITDDIQHCTTLNLRQISEQLKLLEGELTDEQGKHVCTPNDWFQELKDVKTFVAKESVHASDMWQEHSQRINDLKLELEMRCKNMKEVISKHDTLTERVNSLSEEICKHAESVAKRKLEIKGLKFQMKENLKYIEELIAENCRPEPSLSSCSCEGVESASTNGHIIWRIDRYKEKMSEAKESDRALYSPIFHNKEYGYTLRMELFLNGRGQWKDRHIIGCLRVENGKWDPLLDWPCILRAVVNLRDQDNPANDVRKMVKTVGRDKDVSDPDKESGLYMFIPHTILSRYSGYTKNNLGIYVVYYLDYTVGGAWWIIFLYLIQIVALFAIRGRPHSGEAVVAELFPPSGRYLKYWAAPLLSFTWTVVLPLTLVALSIIVFKSGDFWELYSYRRTSKDYWVVWARQLGTAIQLTPILIIPVVSAIQACRYLNNGPPDIFDRIQLLCRPMDPEEPRDAQTQIGNDTSTSLHGNGILPTATTEIPFEDPPPKYTPPPSYTTATGARIAKMLRQSFRRSVRRIANVLGESSAPRQRPALQPPPPDYATVLVEMNQSGAQMSHDHVAIHVLSEPRPDVTNTGDSRHGIVSAVERRHRPNTIDRASKIGIASRSRTIERTHSTIDHGRRCTNATTNTLSGSNLTAADVANLLRSSIRRGTTRTQHSLRRSFCHEAPTMAASVENLVEAAAPIGEDSLILSKDTPLVPDEQVGDRNRRDGDDHDDGNDGEEKKTASEMESSVSVI</sequence>
<feature type="transmembrane region" description="Helical" evidence="10">
    <location>
        <begin position="430"/>
        <end position="453"/>
    </location>
</feature>
<dbReference type="GO" id="GO:0005886">
    <property type="term" value="C:plasma membrane"/>
    <property type="evidence" value="ECO:0007669"/>
    <property type="project" value="TreeGrafter"/>
</dbReference>
<feature type="transmembrane region" description="Helical" evidence="10">
    <location>
        <begin position="664"/>
        <end position="685"/>
    </location>
</feature>
<evidence type="ECO:0000256" key="5">
    <source>
        <dbReference type="ARBA" id="ARBA00022847"/>
    </source>
</evidence>
<dbReference type="Proteomes" id="UP000078540">
    <property type="component" value="Unassembled WGS sequence"/>
</dbReference>
<feature type="transmembrane region" description="Helical" evidence="10">
    <location>
        <begin position="1183"/>
        <end position="1201"/>
    </location>
</feature>
<dbReference type="InterPro" id="IPR008974">
    <property type="entry name" value="TRAF-like"/>
</dbReference>
<comment type="similarity">
    <text evidence="2">Belongs to the sodium:neurotransmitter symporter (SNF) (TC 2.A.22) family.</text>
</comment>
<dbReference type="PANTHER" id="PTHR11616:SF323">
    <property type="entry name" value="SODIUM-DEPENDENT TRANSPORTER BEDRAGGLED"/>
    <property type="match status" value="1"/>
</dbReference>
<feature type="transmembrane region" description="Helical" evidence="10">
    <location>
        <begin position="626"/>
        <end position="657"/>
    </location>
</feature>
<dbReference type="InterPro" id="IPR013083">
    <property type="entry name" value="Znf_RING/FYVE/PHD"/>
</dbReference>
<dbReference type="InterPro" id="IPR037272">
    <property type="entry name" value="SNS_sf"/>
</dbReference>